<feature type="compositionally biased region" description="Polar residues" evidence="2">
    <location>
        <begin position="795"/>
        <end position="810"/>
    </location>
</feature>
<dbReference type="PANTHER" id="PTHR16027">
    <property type="entry name" value="DILUTE DOMAIN-CONTAINING PROTEIN YPR089W"/>
    <property type="match status" value="1"/>
</dbReference>
<dbReference type="STRING" id="1109443.G4TRC7"/>
<dbReference type="Pfam" id="PF01843">
    <property type="entry name" value="DIL"/>
    <property type="match status" value="1"/>
</dbReference>
<dbReference type="AlphaFoldDB" id="G4TRC7"/>
<organism evidence="4 5">
    <name type="scientific">Serendipita indica (strain DSM 11827)</name>
    <name type="common">Root endophyte fungus</name>
    <name type="synonym">Piriformospora indica</name>
    <dbReference type="NCBI Taxonomy" id="1109443"/>
    <lineage>
        <taxon>Eukaryota</taxon>
        <taxon>Fungi</taxon>
        <taxon>Dikarya</taxon>
        <taxon>Basidiomycota</taxon>
        <taxon>Agaricomycotina</taxon>
        <taxon>Agaricomycetes</taxon>
        <taxon>Sebacinales</taxon>
        <taxon>Serendipitaceae</taxon>
        <taxon>Serendipita</taxon>
    </lineage>
</organism>
<keyword evidence="1" id="KW-0040">ANK repeat</keyword>
<dbReference type="SUPFAM" id="SSF48403">
    <property type="entry name" value="Ankyrin repeat"/>
    <property type="match status" value="1"/>
</dbReference>
<evidence type="ECO:0000313" key="4">
    <source>
        <dbReference type="EMBL" id="CCA73870.1"/>
    </source>
</evidence>
<dbReference type="Proteomes" id="UP000007148">
    <property type="component" value="Unassembled WGS sequence"/>
</dbReference>
<evidence type="ECO:0000259" key="3">
    <source>
        <dbReference type="PROSITE" id="PS51126"/>
    </source>
</evidence>
<sequence length="1058" mass="116533">MSIRTSLEQQIAASPHFLQLDLRPLYPTPPLLSHHLSASSTLTPDERRTLVNHSLTRACMFADMVLLTFLLYDDRCNRWLELETQDEDGNSMISSCILGFRGVEAGNDVERELEREECVRLLVKEGADLSSADHAGWTPLHHAALLAPASLISHLLSHGASPLALSRRKLTPLDVITAYEDIPGREDAITVLREATRNAMTFEERERLKSLGWRGDERREMERLRNERRERRKYRKKRIKEDVTAVLEAELSTSNWSWGDNADSSSEDELFEPSDLDDEDSDGTMLVFSPPALDRLFQALIPLPSTVTTPRKLRDPLPAQALYFHCRFACIACDHNWLEDLIVAGMDRIEEVVMAKPDDLASLTHWLFNTTLLLHLLRCDESTAQICEILGLFGLMEELVNVVFVLIIRIIERRLDPLIDSALLDYVPPELQEDWDAVQFEGEWDSWTGLLGRVISPKKKPAPAKTPSKMGPPSGGISTSSSAGSMAQGGVRSSTNSTRKLSTSTLQPSSSRTNGMGPPNIPNSKSTPSTLKAPSRPSSPPNQGSLSVSNSGAFASIKNTLARTAGAETPSSTAQSISGKSTPGHTPSHSASNLLSKIVKKPPGPSPSDVTTLLSALYTFMSLSGINPALIIQTFSQVLYWSSCEMFNRILQRKKYLCRGRALHIALNLGVLEEWVSGGVGVGLPREVGKHFKVVRELVTWVQCCSSIDQFASLIATVQTFRELNPLQMRRVVRDYRFEVGESHMTDECTQYLAQLQKDWERQRVKMGVEALKKEAKNQMGERESSISSRGDPANDSSPPQGHSLSASSSTDFVAQKAIDNLFSRTFEKSDWQPAKPPVVLGELLDSRYMLPLLLPSDPKHLGALPVLPRDRSGKRRSGIHGLMYLTPDIDGQDPGDSRSRSNSRAPSVAGSRAGSVASAANHGAMEWLARTRKLRVVDKGILKHLGDDEVASELETIAAKWRFAWDNTLAGAGVGDHETGELLANAIAAANLVQNDVNEDGEAMIRDGSSPAPESIHLTQEPARPLRENRRRASEMGEDVDYPDLPPSPAIPTGPPR</sequence>
<dbReference type="PROSITE" id="PS51126">
    <property type="entry name" value="DILUTE"/>
    <property type="match status" value="1"/>
</dbReference>
<dbReference type="OMA" id="ANHGAME"/>
<feature type="repeat" description="ANK" evidence="1">
    <location>
        <begin position="135"/>
        <end position="167"/>
    </location>
</feature>
<feature type="region of interest" description="Disordered" evidence="2">
    <location>
        <begin position="1003"/>
        <end position="1058"/>
    </location>
</feature>
<dbReference type="InParanoid" id="G4TRC7"/>
<dbReference type="OrthoDB" id="426293at2759"/>
<feature type="region of interest" description="Disordered" evidence="2">
    <location>
        <begin position="775"/>
        <end position="810"/>
    </location>
</feature>
<dbReference type="InterPro" id="IPR036770">
    <property type="entry name" value="Ankyrin_rpt-contain_sf"/>
</dbReference>
<dbReference type="PROSITE" id="PS50297">
    <property type="entry name" value="ANK_REP_REGION"/>
    <property type="match status" value="1"/>
</dbReference>
<dbReference type="Gene3D" id="1.25.40.20">
    <property type="entry name" value="Ankyrin repeat-containing domain"/>
    <property type="match status" value="1"/>
</dbReference>
<proteinExistence type="predicted"/>
<feature type="compositionally biased region" description="Polar residues" evidence="2">
    <location>
        <begin position="569"/>
        <end position="591"/>
    </location>
</feature>
<keyword evidence="5" id="KW-1185">Reference proteome</keyword>
<dbReference type="SMART" id="SM01132">
    <property type="entry name" value="DIL"/>
    <property type="match status" value="1"/>
</dbReference>
<evidence type="ECO:0000313" key="5">
    <source>
        <dbReference type="Proteomes" id="UP000007148"/>
    </source>
</evidence>
<dbReference type="CDD" id="cd15473">
    <property type="entry name" value="Myo5p-like_CBD_DIL_ANK"/>
    <property type="match status" value="1"/>
</dbReference>
<dbReference type="HOGENOM" id="CLU_006124_0_0_1"/>
<feature type="compositionally biased region" description="Polar residues" evidence="2">
    <location>
        <begin position="491"/>
        <end position="514"/>
    </location>
</feature>
<dbReference type="eggNOG" id="KOG0504">
    <property type="taxonomic scope" value="Eukaryota"/>
</dbReference>
<comment type="caution">
    <text evidence="4">The sequence shown here is derived from an EMBL/GenBank/DDBJ whole genome shotgun (WGS) entry which is preliminary data.</text>
</comment>
<feature type="domain" description="Dilute" evidence="3">
    <location>
        <begin position="340"/>
        <end position="759"/>
    </location>
</feature>
<evidence type="ECO:0000256" key="2">
    <source>
        <dbReference type="SAM" id="MobiDB-lite"/>
    </source>
</evidence>
<dbReference type="InterPro" id="IPR052072">
    <property type="entry name" value="Vascular_dev_regulator"/>
</dbReference>
<dbReference type="InterPro" id="IPR002710">
    <property type="entry name" value="Dilute_dom"/>
</dbReference>
<dbReference type="SMART" id="SM00248">
    <property type="entry name" value="ANK"/>
    <property type="match status" value="2"/>
</dbReference>
<name>G4TRC7_SERID</name>
<dbReference type="PANTHER" id="PTHR16027:SF6">
    <property type="entry name" value="DILUTE DOMAIN-CONTAINING PROTEIN"/>
    <property type="match status" value="1"/>
</dbReference>
<feature type="compositionally biased region" description="Low complexity" evidence="2">
    <location>
        <begin position="463"/>
        <end position="490"/>
    </location>
</feature>
<gene>
    <name evidence="4" type="ORF">PIIN_07823</name>
</gene>
<accession>G4TRC7</accession>
<reference evidence="4 5" key="1">
    <citation type="journal article" date="2011" name="PLoS Pathog.">
        <title>Endophytic Life Strategies Decoded by Genome and Transcriptome Analyses of the Mutualistic Root Symbiont Piriformospora indica.</title>
        <authorList>
            <person name="Zuccaro A."/>
            <person name="Lahrmann U."/>
            <person name="Guldener U."/>
            <person name="Langen G."/>
            <person name="Pfiffi S."/>
            <person name="Biedenkopf D."/>
            <person name="Wong P."/>
            <person name="Samans B."/>
            <person name="Grimm C."/>
            <person name="Basiewicz M."/>
            <person name="Murat C."/>
            <person name="Martin F."/>
            <person name="Kogel K.H."/>
        </authorList>
    </citation>
    <scope>NUCLEOTIDE SEQUENCE [LARGE SCALE GENOMIC DNA]</scope>
    <source>
        <strain evidence="4 5">DSM 11827</strain>
    </source>
</reference>
<dbReference type="InterPro" id="IPR037986">
    <property type="entry name" value="Myo5p-like_CBD_DIL"/>
</dbReference>
<evidence type="ECO:0000256" key="1">
    <source>
        <dbReference type="PROSITE-ProRule" id="PRU00023"/>
    </source>
</evidence>
<protein>
    <recommendedName>
        <fullName evidence="3">Dilute domain-containing protein</fullName>
    </recommendedName>
</protein>
<dbReference type="EMBL" id="CAFZ01000259">
    <property type="protein sequence ID" value="CCA73870.1"/>
    <property type="molecule type" value="Genomic_DNA"/>
</dbReference>
<feature type="compositionally biased region" description="Low complexity" evidence="2">
    <location>
        <begin position="904"/>
        <end position="918"/>
    </location>
</feature>
<feature type="region of interest" description="Disordered" evidence="2">
    <location>
        <begin position="563"/>
        <end position="591"/>
    </location>
</feature>
<dbReference type="GO" id="GO:0051020">
    <property type="term" value="F:GTPase binding"/>
    <property type="evidence" value="ECO:0007669"/>
    <property type="project" value="TreeGrafter"/>
</dbReference>
<feature type="compositionally biased region" description="Pro residues" evidence="2">
    <location>
        <begin position="1045"/>
        <end position="1058"/>
    </location>
</feature>
<feature type="region of interest" description="Disordered" evidence="2">
    <location>
        <begin position="885"/>
        <end position="918"/>
    </location>
</feature>
<feature type="region of interest" description="Disordered" evidence="2">
    <location>
        <begin position="457"/>
        <end position="550"/>
    </location>
</feature>
<dbReference type="InterPro" id="IPR002110">
    <property type="entry name" value="Ankyrin_rpt"/>
</dbReference>
<feature type="compositionally biased region" description="Polar residues" evidence="2">
    <location>
        <begin position="522"/>
        <end position="532"/>
    </location>
</feature>
<feature type="region of interest" description="Disordered" evidence="2">
    <location>
        <begin position="258"/>
        <end position="282"/>
    </location>
</feature>
<feature type="compositionally biased region" description="Polar residues" evidence="2">
    <location>
        <begin position="541"/>
        <end position="550"/>
    </location>
</feature>
<feature type="compositionally biased region" description="Basic and acidic residues" evidence="2">
    <location>
        <begin position="775"/>
        <end position="785"/>
    </location>
</feature>
<feature type="compositionally biased region" description="Basic and acidic residues" evidence="2">
    <location>
        <begin position="1025"/>
        <end position="1036"/>
    </location>
</feature>
<feature type="compositionally biased region" description="Acidic residues" evidence="2">
    <location>
        <begin position="265"/>
        <end position="282"/>
    </location>
</feature>
<dbReference type="Pfam" id="PF00023">
    <property type="entry name" value="Ank"/>
    <property type="match status" value="1"/>
</dbReference>
<dbReference type="PROSITE" id="PS50088">
    <property type="entry name" value="ANK_REPEAT"/>
    <property type="match status" value="1"/>
</dbReference>